<dbReference type="AlphaFoldDB" id="A0A0J9GRU8"/>
<proteinExistence type="predicted"/>
<gene>
    <name evidence="1" type="ORF">AIOL_001155</name>
</gene>
<evidence type="ECO:0000313" key="2">
    <source>
        <dbReference type="Proteomes" id="UP000037178"/>
    </source>
</evidence>
<name>A0A0J9GRU8_9RHOB</name>
<dbReference type="PATRIC" id="fig|1675527.3.peg.1232"/>
<organism evidence="1 2">
    <name type="scientific">Candidatus Rhodobacter oscarellae</name>
    <dbReference type="NCBI Taxonomy" id="1675527"/>
    <lineage>
        <taxon>Bacteria</taxon>
        <taxon>Pseudomonadati</taxon>
        <taxon>Pseudomonadota</taxon>
        <taxon>Alphaproteobacteria</taxon>
        <taxon>Rhodobacterales</taxon>
        <taxon>Rhodobacter group</taxon>
        <taxon>Rhodobacter</taxon>
    </lineage>
</organism>
<dbReference type="Proteomes" id="UP000037178">
    <property type="component" value="Unassembled WGS sequence"/>
</dbReference>
<dbReference type="EMBL" id="LFTY01000002">
    <property type="protein sequence ID" value="KMW56203.1"/>
    <property type="molecule type" value="Genomic_DNA"/>
</dbReference>
<comment type="caution">
    <text evidence="1">The sequence shown here is derived from an EMBL/GenBank/DDBJ whole genome shotgun (WGS) entry which is preliminary data.</text>
</comment>
<accession>A0A0J9GRU8</accession>
<sequence length="49" mass="5798">MTANREGLRISIELNDLDDRPRAQSIIDCHLKKFAFREDFKAMDWTNTN</sequence>
<evidence type="ECO:0000313" key="1">
    <source>
        <dbReference type="EMBL" id="KMW56203.1"/>
    </source>
</evidence>
<dbReference type="Gene3D" id="3.30.310.50">
    <property type="entry name" value="Alpha-D-phosphohexomutase, C-terminal domain"/>
    <property type="match status" value="1"/>
</dbReference>
<keyword evidence="2" id="KW-1185">Reference proteome</keyword>
<protein>
    <submittedName>
        <fullName evidence="1">Uncharacterized protein</fullName>
    </submittedName>
</protein>
<reference evidence="1 2" key="1">
    <citation type="submission" date="2015-06" db="EMBL/GenBank/DDBJ databases">
        <title>Draft genome sequence of an Alphaproteobacteria species associated to the Mediterranean sponge Oscarella lobularis.</title>
        <authorList>
            <person name="Jourda C."/>
            <person name="Santini S."/>
            <person name="Claverie J.-M."/>
        </authorList>
    </citation>
    <scope>NUCLEOTIDE SEQUENCE [LARGE SCALE GENOMIC DNA]</scope>
    <source>
        <strain evidence="1">IGS</strain>
    </source>
</reference>